<feature type="compositionally biased region" description="Basic and acidic residues" evidence="7">
    <location>
        <begin position="704"/>
        <end position="715"/>
    </location>
</feature>
<feature type="region of interest" description="Disordered" evidence="7">
    <location>
        <begin position="672"/>
        <end position="715"/>
    </location>
</feature>
<keyword evidence="6 8" id="KW-0472">Membrane</keyword>
<feature type="transmembrane region" description="Helical" evidence="8">
    <location>
        <begin position="825"/>
        <end position="854"/>
    </location>
</feature>
<dbReference type="Pfam" id="PF12621">
    <property type="entry name" value="PHM7_ext"/>
    <property type="match status" value="1"/>
</dbReference>
<evidence type="ECO:0000259" key="10">
    <source>
        <dbReference type="Pfam" id="PF12621"/>
    </source>
</evidence>
<evidence type="ECO:0000256" key="8">
    <source>
        <dbReference type="SAM" id="Phobius"/>
    </source>
</evidence>
<keyword evidence="5 8" id="KW-1133">Transmembrane helix</keyword>
<keyword evidence="4 8" id="KW-0812">Transmembrane</keyword>
<dbReference type="InterPro" id="IPR003864">
    <property type="entry name" value="CSC1/OSCA1-like_7TM"/>
</dbReference>
<feature type="domain" description="10TM putative phosphate transporter extracellular tail" evidence="10">
    <location>
        <begin position="1166"/>
        <end position="1228"/>
    </location>
</feature>
<feature type="transmembrane region" description="Helical" evidence="8">
    <location>
        <begin position="995"/>
        <end position="1014"/>
    </location>
</feature>
<keyword evidence="15" id="KW-1185">Reference proteome</keyword>
<dbReference type="InterPro" id="IPR055754">
    <property type="entry name" value="DUF7330"/>
</dbReference>
<feature type="transmembrane region" description="Helical" evidence="8">
    <location>
        <begin position="1035"/>
        <end position="1055"/>
    </location>
</feature>
<proteinExistence type="inferred from homology"/>
<feature type="transmembrane region" description="Helical" evidence="8">
    <location>
        <begin position="781"/>
        <end position="805"/>
    </location>
</feature>
<evidence type="ECO:0000256" key="6">
    <source>
        <dbReference type="ARBA" id="ARBA00023136"/>
    </source>
</evidence>
<dbReference type="Pfam" id="PF13967">
    <property type="entry name" value="RSN1_TM"/>
    <property type="match status" value="1"/>
</dbReference>
<feature type="transmembrane region" description="Helical" evidence="8">
    <location>
        <begin position="1067"/>
        <end position="1083"/>
    </location>
</feature>
<evidence type="ECO:0000259" key="13">
    <source>
        <dbReference type="Pfam" id="PF24016"/>
    </source>
</evidence>
<dbReference type="GO" id="GO:0005227">
    <property type="term" value="F:calcium-activated cation channel activity"/>
    <property type="evidence" value="ECO:0007669"/>
    <property type="project" value="InterPro"/>
</dbReference>
<accession>A0AAD6YCD0</accession>
<dbReference type="InterPro" id="IPR045122">
    <property type="entry name" value="Csc1-like"/>
</dbReference>
<dbReference type="Pfam" id="PF14703">
    <property type="entry name" value="PHM7_cyt"/>
    <property type="match status" value="1"/>
</dbReference>
<evidence type="ECO:0000256" key="5">
    <source>
        <dbReference type="ARBA" id="ARBA00022989"/>
    </source>
</evidence>
<evidence type="ECO:0000256" key="2">
    <source>
        <dbReference type="ARBA" id="ARBA00007779"/>
    </source>
</evidence>
<evidence type="ECO:0000259" key="12">
    <source>
        <dbReference type="Pfam" id="PF14703"/>
    </source>
</evidence>
<feature type="transmembrane region" description="Helical" evidence="8">
    <location>
        <begin position="920"/>
        <end position="948"/>
    </location>
</feature>
<dbReference type="PANTHER" id="PTHR13018">
    <property type="entry name" value="PROBABLE MEMBRANE PROTEIN DUF221-RELATED"/>
    <property type="match status" value="1"/>
</dbReference>
<dbReference type="Pfam" id="PF24016">
    <property type="entry name" value="DUF7330"/>
    <property type="match status" value="1"/>
</dbReference>
<evidence type="ECO:0000313" key="15">
    <source>
        <dbReference type="Proteomes" id="UP001219525"/>
    </source>
</evidence>
<keyword evidence="3" id="KW-0813">Transport</keyword>
<organism evidence="14 15">
    <name type="scientific">Mycena pura</name>
    <dbReference type="NCBI Taxonomy" id="153505"/>
    <lineage>
        <taxon>Eukaryota</taxon>
        <taxon>Fungi</taxon>
        <taxon>Dikarya</taxon>
        <taxon>Basidiomycota</taxon>
        <taxon>Agaricomycotina</taxon>
        <taxon>Agaricomycetes</taxon>
        <taxon>Agaricomycetidae</taxon>
        <taxon>Agaricales</taxon>
        <taxon>Marasmiineae</taxon>
        <taxon>Mycenaceae</taxon>
        <taxon>Mycena</taxon>
    </lineage>
</organism>
<feature type="transmembrane region" description="Helical" evidence="8">
    <location>
        <begin position="875"/>
        <end position="900"/>
    </location>
</feature>
<feature type="compositionally biased region" description="Pro residues" evidence="7">
    <location>
        <begin position="1"/>
        <end position="10"/>
    </location>
</feature>
<dbReference type="Proteomes" id="UP001219525">
    <property type="component" value="Unassembled WGS sequence"/>
</dbReference>
<feature type="region of interest" description="Disordered" evidence="7">
    <location>
        <begin position="1"/>
        <end position="95"/>
    </location>
</feature>
<dbReference type="PANTHER" id="PTHR13018:SF143">
    <property type="entry name" value="CSC1_OSCA1-LIKE 7TM REGION DOMAIN-CONTAINING PROTEIN"/>
    <property type="match status" value="1"/>
</dbReference>
<protein>
    <recommendedName>
        <fullName evidence="16">DUF221-domain-containing protein</fullName>
    </recommendedName>
</protein>
<comment type="subcellular location">
    <subcellularLocation>
        <location evidence="1">Membrane</location>
        <topology evidence="1">Multi-pass membrane protein</topology>
    </subcellularLocation>
</comment>
<feature type="transmembrane region" description="Helical" evidence="8">
    <location>
        <begin position="486"/>
        <end position="504"/>
    </location>
</feature>
<dbReference type="InterPro" id="IPR027815">
    <property type="entry name" value="CSC1/OSCA1-like_cyt"/>
</dbReference>
<evidence type="ECO:0000313" key="14">
    <source>
        <dbReference type="EMBL" id="KAJ7211333.1"/>
    </source>
</evidence>
<reference evidence="14" key="1">
    <citation type="submission" date="2023-03" db="EMBL/GenBank/DDBJ databases">
        <title>Massive genome expansion in bonnet fungi (Mycena s.s.) driven by repeated elements and novel gene families across ecological guilds.</title>
        <authorList>
            <consortium name="Lawrence Berkeley National Laboratory"/>
            <person name="Harder C.B."/>
            <person name="Miyauchi S."/>
            <person name="Viragh M."/>
            <person name="Kuo A."/>
            <person name="Thoen E."/>
            <person name="Andreopoulos B."/>
            <person name="Lu D."/>
            <person name="Skrede I."/>
            <person name="Drula E."/>
            <person name="Henrissat B."/>
            <person name="Morin E."/>
            <person name="Kohler A."/>
            <person name="Barry K."/>
            <person name="LaButti K."/>
            <person name="Morin E."/>
            <person name="Salamov A."/>
            <person name="Lipzen A."/>
            <person name="Mereny Z."/>
            <person name="Hegedus B."/>
            <person name="Baldrian P."/>
            <person name="Stursova M."/>
            <person name="Weitz H."/>
            <person name="Taylor A."/>
            <person name="Grigoriev I.V."/>
            <person name="Nagy L.G."/>
            <person name="Martin F."/>
            <person name="Kauserud H."/>
        </authorList>
    </citation>
    <scope>NUCLEOTIDE SEQUENCE</scope>
    <source>
        <strain evidence="14">9144</strain>
    </source>
</reference>
<dbReference type="EMBL" id="JARJCW010000026">
    <property type="protein sequence ID" value="KAJ7211333.1"/>
    <property type="molecule type" value="Genomic_DNA"/>
</dbReference>
<sequence length="1234" mass="135302">MSLEAAPPPTYSFSGDLSPPQSPSPSEDLVSAQSHSSFIDPGIEACTSAQQSPDAEHIPQCSDNHGALPSTQHPPSSLPFPQRRPASSAPGPVAPEVRVSAFPDHKLQPTAPRLRLSNHAAAPGAVQPKLNPTNYVSVFRKTHRRAFLLSRFSASIKGAFAVNPFLDIPPQLLSPLPQGETTRKNLLLRVENGGIDVDVHLIGEPPHDASNVVTRTELHLELCGGPESTFPLLARIHTPTLRRPPFRLTLVSKNGFLSLHLPPSFHGLLKLHVGAGDLNTRITLSAALGSHATILSEDSTSRAYFIGALGSGRWEGDRAQIYVKHGKVRVQFSGIGERDLDGASNPAAATTASTSTFLTALVFNAIVFGAEIAVFTLIRPYFKAIYEPRTYVPVPSKRIGPLTGTASIFTWPWAVFKADYKGVLHANGADAYFFVRFLLMMSRVFFPIWIISWVVLLPVTSVNTHVGSNTKLDLFSFGNVASDKQARYWAHLVLAYAFTIWVFYNIRLEMSHFVTTRQQYLISPVRAKSVQANTILVTGVPARYLTHAALHELFKVLPGGVKRIWINRNLRTLPDVYDRRMAACAKLESAETKLLAIAAKAHLKAGGAGTGGKDVEQRGGVPEVAREDRPTHKLGFLGLFGEKVDSIDWARREIAACNRLLAEGRRAMRAELIDPNQTPAEEDEHGFARHDGDDEDAEDDVEAEAGKGESKELDKIKQQGYPPVSSAFITFNRQIAANMATNLLLHHEPYRMADKYTEVSPPDVIWANLGMNPYEMRLRTVISYAATAALIIFWSIPVAFVGFVSNVHSLCATESWLAWICKLPTIVVGIISGILPPVLLAVLMMLLPIVLRLFARFEGIPKRSSVELSLMSRYFLFQVVHSFLIVTISSGIVAALPGLLKDPSSVPTLLAQKLPAASTFFLTYIVLQGLSGTAGGFLQIVPLVIYYVKLYLLGSTPRAVYGIKYGARGVAWGTTFPGVTLLCVVALVYSIISPIINGLACFTFFAFFLLYKYLFLWQFEQPPSSETGGLFFPKAMGHLFVGLYIEEICLAGLFFLSRDENMKASSIPQGVLMVVLIIITILYQQMINSSYGPLEHALPLSLADKMFVQAPVERAEVDAAHHDGEETHEMGEAKKNDVANPVRDNDIDEYEGSQKAGERAARIRSEEDYGFAHPAASRPQRIVWLPRDQLGLGEEEERACRAAGVNVSMKDAEMNEKGKVDITGAPPDLVRVDE</sequence>
<feature type="transmembrane region" description="Helical" evidence="8">
    <location>
        <begin position="357"/>
        <end position="378"/>
    </location>
</feature>
<evidence type="ECO:0000259" key="9">
    <source>
        <dbReference type="Pfam" id="PF02714"/>
    </source>
</evidence>
<feature type="domain" description="CSC1/OSCA1-like N-terminal transmembrane" evidence="11">
    <location>
        <begin position="357"/>
        <end position="506"/>
    </location>
</feature>
<dbReference type="InterPro" id="IPR022257">
    <property type="entry name" value="PHM7_ext"/>
</dbReference>
<feature type="domain" description="CSC1/OSCA1-like 7TM region" evidence="9">
    <location>
        <begin position="779"/>
        <end position="1054"/>
    </location>
</feature>
<evidence type="ECO:0000256" key="1">
    <source>
        <dbReference type="ARBA" id="ARBA00004141"/>
    </source>
</evidence>
<dbReference type="InterPro" id="IPR032880">
    <property type="entry name" value="CSC1/OSCA1-like_N"/>
</dbReference>
<feature type="transmembrane region" description="Helical" evidence="8">
    <location>
        <begin position="969"/>
        <end position="989"/>
    </location>
</feature>
<feature type="transmembrane region" description="Helical" evidence="8">
    <location>
        <begin position="444"/>
        <end position="466"/>
    </location>
</feature>
<feature type="region of interest" description="Disordered" evidence="7">
    <location>
        <begin position="1123"/>
        <end position="1161"/>
    </location>
</feature>
<feature type="domain" description="DUF7330" evidence="13">
    <location>
        <begin position="149"/>
        <end position="333"/>
    </location>
</feature>
<feature type="domain" description="CSC1/OSCA1-like cytosolic" evidence="12">
    <location>
        <begin position="533"/>
        <end position="668"/>
    </location>
</feature>
<gene>
    <name evidence="14" type="ORF">GGX14DRAFT_565201</name>
</gene>
<comment type="caution">
    <text evidence="14">The sequence shown here is derived from an EMBL/GenBank/DDBJ whole genome shotgun (WGS) entry which is preliminary data.</text>
</comment>
<feature type="compositionally biased region" description="Acidic residues" evidence="7">
    <location>
        <begin position="693"/>
        <end position="703"/>
    </location>
</feature>
<dbReference type="Pfam" id="PF02714">
    <property type="entry name" value="RSN1_7TM"/>
    <property type="match status" value="1"/>
</dbReference>
<comment type="similarity">
    <text evidence="2">Belongs to the CSC1 (TC 1.A.17) family.</text>
</comment>
<dbReference type="AlphaFoldDB" id="A0AAD6YCD0"/>
<evidence type="ECO:0000259" key="11">
    <source>
        <dbReference type="Pfam" id="PF13967"/>
    </source>
</evidence>
<evidence type="ECO:0000256" key="7">
    <source>
        <dbReference type="SAM" id="MobiDB-lite"/>
    </source>
</evidence>
<feature type="compositionally biased region" description="Basic and acidic residues" evidence="7">
    <location>
        <begin position="1123"/>
        <end position="1137"/>
    </location>
</feature>
<name>A0AAD6YCD0_9AGAR</name>
<dbReference type="GO" id="GO:0005886">
    <property type="term" value="C:plasma membrane"/>
    <property type="evidence" value="ECO:0007669"/>
    <property type="project" value="TreeGrafter"/>
</dbReference>
<evidence type="ECO:0000256" key="3">
    <source>
        <dbReference type="ARBA" id="ARBA00022448"/>
    </source>
</evidence>
<evidence type="ECO:0000256" key="4">
    <source>
        <dbReference type="ARBA" id="ARBA00022692"/>
    </source>
</evidence>
<evidence type="ECO:0008006" key="16">
    <source>
        <dbReference type="Google" id="ProtNLM"/>
    </source>
</evidence>